<organism evidence="3 4">
    <name type="scientific">Strongyloides papillosus</name>
    <name type="common">Intestinal threadworm</name>
    <dbReference type="NCBI Taxonomy" id="174720"/>
    <lineage>
        <taxon>Eukaryota</taxon>
        <taxon>Metazoa</taxon>
        <taxon>Ecdysozoa</taxon>
        <taxon>Nematoda</taxon>
        <taxon>Chromadorea</taxon>
        <taxon>Rhabditida</taxon>
        <taxon>Tylenchina</taxon>
        <taxon>Panagrolaimomorpha</taxon>
        <taxon>Strongyloidoidea</taxon>
        <taxon>Strongyloididae</taxon>
        <taxon>Strongyloides</taxon>
    </lineage>
</organism>
<dbReference type="Proteomes" id="UP000046392">
    <property type="component" value="Unplaced"/>
</dbReference>
<dbReference type="GO" id="GO:0043565">
    <property type="term" value="F:sequence-specific DNA binding"/>
    <property type="evidence" value="ECO:0007669"/>
    <property type="project" value="InterPro"/>
</dbReference>
<dbReference type="SUPFAM" id="SSF46785">
    <property type="entry name" value="Winged helix' DNA-binding domain"/>
    <property type="match status" value="1"/>
</dbReference>
<feature type="domain" description="ETS" evidence="2">
    <location>
        <begin position="56"/>
        <end position="141"/>
    </location>
</feature>
<dbReference type="GO" id="GO:0003700">
    <property type="term" value="F:DNA-binding transcription factor activity"/>
    <property type="evidence" value="ECO:0007669"/>
    <property type="project" value="InterPro"/>
</dbReference>
<dbReference type="PROSITE" id="PS50061">
    <property type="entry name" value="ETS_DOMAIN_3"/>
    <property type="match status" value="1"/>
</dbReference>
<accession>A0A0N5B9Q6</accession>
<reference evidence="4" key="1">
    <citation type="submission" date="2017-02" db="UniProtKB">
        <authorList>
            <consortium name="WormBaseParasite"/>
        </authorList>
    </citation>
    <scope>IDENTIFICATION</scope>
</reference>
<name>A0A0N5B9Q6_STREA</name>
<evidence type="ECO:0000313" key="4">
    <source>
        <dbReference type="WBParaSite" id="SPAL_0000277200.1"/>
    </source>
</evidence>
<dbReference type="InterPro" id="IPR000418">
    <property type="entry name" value="Ets_dom"/>
</dbReference>
<dbReference type="STRING" id="174720.A0A0N5B9Q6"/>
<keyword evidence="3" id="KW-1185">Reference proteome</keyword>
<dbReference type="WBParaSite" id="SPAL_0000277200.1">
    <property type="protein sequence ID" value="SPAL_0000277200.1"/>
    <property type="gene ID" value="SPAL_0000277200"/>
</dbReference>
<sequence>MDGGNINEDNFFKSLPTTIDGRTKVKNPCTNYIDFSSCPYNIKLLQLKRFPTGECNKLWNFLLFLLSNKKDYGKLLYWCGPCGLFRISNINGFLNLWNLLKTKRSHKKNYIINTIEFYSKKYKFIKIIGKHRKGDYFYKFDLKYLMEYLNNKVYTQMILKENFYSDPEVFILRNSINNIVLTYEKSLNDYKNNMITFEELECRRNWMLEESRTILCQFIANNEGNQKKISIGISMLCNINTLAQFINSFKGNQK</sequence>
<evidence type="ECO:0000256" key="1">
    <source>
        <dbReference type="ARBA" id="ARBA00005562"/>
    </source>
</evidence>
<protein>
    <submittedName>
        <fullName evidence="4">ETS domain-containing protein</fullName>
    </submittedName>
</protein>
<dbReference type="Gene3D" id="1.10.10.10">
    <property type="entry name" value="Winged helix-like DNA-binding domain superfamily/Winged helix DNA-binding domain"/>
    <property type="match status" value="1"/>
</dbReference>
<dbReference type="InterPro" id="IPR036388">
    <property type="entry name" value="WH-like_DNA-bd_sf"/>
</dbReference>
<evidence type="ECO:0000313" key="3">
    <source>
        <dbReference type="Proteomes" id="UP000046392"/>
    </source>
</evidence>
<comment type="similarity">
    <text evidence="1">Belongs to the ETS family.</text>
</comment>
<dbReference type="InterPro" id="IPR036390">
    <property type="entry name" value="WH_DNA-bd_sf"/>
</dbReference>
<dbReference type="AlphaFoldDB" id="A0A0N5B9Q6"/>
<evidence type="ECO:0000259" key="2">
    <source>
        <dbReference type="PROSITE" id="PS50061"/>
    </source>
</evidence>
<proteinExistence type="inferred from homology"/>